<reference evidence="9 10" key="1">
    <citation type="submission" date="2024-03" db="EMBL/GenBank/DDBJ databases">
        <title>Human intestinal bacterial collection.</title>
        <authorList>
            <person name="Pauvert C."/>
            <person name="Hitch T.C.A."/>
            <person name="Clavel T."/>
        </authorList>
    </citation>
    <scope>NUCLEOTIDE SEQUENCE [LARGE SCALE GENOMIC DNA]</scope>
    <source>
        <strain evidence="9 10">CLA-SR-H025</strain>
    </source>
</reference>
<protein>
    <submittedName>
        <fullName evidence="9">AAA family ATPase</fullName>
    </submittedName>
</protein>
<keyword evidence="7" id="KW-0472">Membrane</keyword>
<evidence type="ECO:0000256" key="7">
    <source>
        <dbReference type="ARBA" id="ARBA00023136"/>
    </source>
</evidence>
<keyword evidence="5" id="KW-0408">Iron</keyword>
<keyword evidence="6" id="KW-0406">Ion transport</keyword>
<dbReference type="Pfam" id="PF13304">
    <property type="entry name" value="AAA_21"/>
    <property type="match status" value="1"/>
</dbReference>
<dbReference type="SUPFAM" id="SSF52540">
    <property type="entry name" value="P-loop containing nucleoside triphosphate hydrolases"/>
    <property type="match status" value="1"/>
</dbReference>
<evidence type="ECO:0000313" key="10">
    <source>
        <dbReference type="Proteomes" id="UP001447979"/>
    </source>
</evidence>
<dbReference type="PANTHER" id="PTHR42771:SF2">
    <property type="entry name" value="IRON(3+)-HYDROXAMATE IMPORT ATP-BINDING PROTEIN FHUC"/>
    <property type="match status" value="1"/>
</dbReference>
<evidence type="ECO:0000256" key="6">
    <source>
        <dbReference type="ARBA" id="ARBA00023065"/>
    </source>
</evidence>
<name>A0ABV1CBP4_9FIRM</name>
<evidence type="ECO:0000259" key="8">
    <source>
        <dbReference type="SMART" id="SM00382"/>
    </source>
</evidence>
<dbReference type="Gene3D" id="3.40.50.300">
    <property type="entry name" value="P-loop containing nucleotide triphosphate hydrolases"/>
    <property type="match status" value="2"/>
</dbReference>
<dbReference type="InterPro" id="IPR038729">
    <property type="entry name" value="Rad50/SbcC_AAA"/>
</dbReference>
<evidence type="ECO:0000256" key="3">
    <source>
        <dbReference type="ARBA" id="ARBA00022475"/>
    </source>
</evidence>
<proteinExistence type="predicted"/>
<sequence>MEYVKKIYGVNREDLPGDSYLREIPFLRNFKGMDIDSPVTFFVGENGTGKSTLLEALAVRLGFNAEGGSKNFNFATKETHSILGDILEIGRGPGKERDGFFLRAESFYNLASEVDNLAGGGSSDFYDFYDSYGGKSLHFQSHGESFRSLILNRFRGKGIYLLDEPEAALSPTSIMSILCIIHELEKDDSQFFIATHSPILLAYPNAKIFEFSESGIEEKTYKETESYSITKTFLDDPEKMIDLLFNEE</sequence>
<keyword evidence="3" id="KW-1003">Cell membrane</keyword>
<dbReference type="Pfam" id="PF13476">
    <property type="entry name" value="AAA_23"/>
    <property type="match status" value="1"/>
</dbReference>
<dbReference type="InterPro" id="IPR003593">
    <property type="entry name" value="AAA+_ATPase"/>
</dbReference>
<dbReference type="InterPro" id="IPR027417">
    <property type="entry name" value="P-loop_NTPase"/>
</dbReference>
<dbReference type="PANTHER" id="PTHR42771">
    <property type="entry name" value="IRON(3+)-HYDROXAMATE IMPORT ATP-BINDING PROTEIN FHUC"/>
    <property type="match status" value="1"/>
</dbReference>
<accession>A0ABV1CBP4</accession>
<evidence type="ECO:0000256" key="1">
    <source>
        <dbReference type="ARBA" id="ARBA00004202"/>
    </source>
</evidence>
<keyword evidence="2" id="KW-0813">Transport</keyword>
<gene>
    <name evidence="9" type="ORF">WMO19_01390</name>
</gene>
<dbReference type="Proteomes" id="UP001447979">
    <property type="component" value="Unassembled WGS sequence"/>
</dbReference>
<dbReference type="RefSeq" id="WP_349169904.1">
    <property type="nucleotide sequence ID" value="NZ_JBBMFO010000001.1"/>
</dbReference>
<comment type="subcellular location">
    <subcellularLocation>
        <location evidence="1">Cell membrane</location>
        <topology evidence="1">Peripheral membrane protein</topology>
    </subcellularLocation>
</comment>
<keyword evidence="10" id="KW-1185">Reference proteome</keyword>
<evidence type="ECO:0000256" key="2">
    <source>
        <dbReference type="ARBA" id="ARBA00022448"/>
    </source>
</evidence>
<organism evidence="9 10">
    <name type="scientific">Peptoniphilus hominis</name>
    <name type="common">ex Hitch et al. 2025</name>
    <dbReference type="NCBI Taxonomy" id="3133174"/>
    <lineage>
        <taxon>Bacteria</taxon>
        <taxon>Bacillati</taxon>
        <taxon>Bacillota</taxon>
        <taxon>Tissierellia</taxon>
        <taxon>Tissierellales</taxon>
        <taxon>Peptoniphilaceae</taxon>
        <taxon>Peptoniphilus</taxon>
    </lineage>
</organism>
<dbReference type="InterPro" id="IPR003959">
    <property type="entry name" value="ATPase_AAA_core"/>
</dbReference>
<evidence type="ECO:0000256" key="5">
    <source>
        <dbReference type="ARBA" id="ARBA00023004"/>
    </source>
</evidence>
<evidence type="ECO:0000256" key="4">
    <source>
        <dbReference type="ARBA" id="ARBA00022496"/>
    </source>
</evidence>
<dbReference type="EMBL" id="JBBMFO010000001">
    <property type="protein sequence ID" value="MEQ2400253.1"/>
    <property type="molecule type" value="Genomic_DNA"/>
</dbReference>
<keyword evidence="4" id="KW-0410">Iron transport</keyword>
<feature type="domain" description="AAA+ ATPase" evidence="8">
    <location>
        <begin position="36"/>
        <end position="205"/>
    </location>
</feature>
<comment type="caution">
    <text evidence="9">The sequence shown here is derived from an EMBL/GenBank/DDBJ whole genome shotgun (WGS) entry which is preliminary data.</text>
</comment>
<evidence type="ECO:0000313" key="9">
    <source>
        <dbReference type="EMBL" id="MEQ2400253.1"/>
    </source>
</evidence>
<dbReference type="SMART" id="SM00382">
    <property type="entry name" value="AAA"/>
    <property type="match status" value="1"/>
</dbReference>
<dbReference type="InterPro" id="IPR051535">
    <property type="entry name" value="Siderophore_ABC-ATPase"/>
</dbReference>